<dbReference type="SUPFAM" id="SSF49303">
    <property type="entry name" value="beta-Galactosidase/glucuronidase domain"/>
    <property type="match status" value="1"/>
</dbReference>
<protein>
    <submittedName>
        <fullName evidence="1">Uncharacterized protein</fullName>
    </submittedName>
</protein>
<organism evidence="1 2">
    <name type="scientific">Rodentibacter pneumotropicus</name>
    <dbReference type="NCBI Taxonomy" id="758"/>
    <lineage>
        <taxon>Bacteria</taxon>
        <taxon>Pseudomonadati</taxon>
        <taxon>Pseudomonadota</taxon>
        <taxon>Gammaproteobacteria</taxon>
        <taxon>Pasteurellales</taxon>
        <taxon>Pasteurellaceae</taxon>
        <taxon>Rodentibacter</taxon>
    </lineage>
</organism>
<dbReference type="InterPro" id="IPR036156">
    <property type="entry name" value="Beta-gal/glucu_dom_sf"/>
</dbReference>
<dbReference type="EMBL" id="LR134405">
    <property type="protein sequence ID" value="VEH67689.1"/>
    <property type="molecule type" value="Genomic_DNA"/>
</dbReference>
<dbReference type="AlphaFoldDB" id="A0A3S4U8D7"/>
<dbReference type="Proteomes" id="UP000278733">
    <property type="component" value="Chromosome"/>
</dbReference>
<dbReference type="KEGG" id="rpne:NCTC8284_02886"/>
<evidence type="ECO:0000313" key="2">
    <source>
        <dbReference type="Proteomes" id="UP000278733"/>
    </source>
</evidence>
<gene>
    <name evidence="1" type="ORF">NCTC8284_02886</name>
</gene>
<sequence length="73" mass="8336">MDFTDTEELIAIHYQITENLRVISEGYFDGIKIAPKSTALLPLDLPETDNGLWHITLTYYQKIDRGLVAKIIV</sequence>
<accession>A0A3S4U8D7</accession>
<dbReference type="Gene3D" id="2.60.40.10">
    <property type="entry name" value="Immunoglobulins"/>
    <property type="match status" value="1"/>
</dbReference>
<reference evidence="1 2" key="1">
    <citation type="submission" date="2018-12" db="EMBL/GenBank/DDBJ databases">
        <authorList>
            <consortium name="Pathogen Informatics"/>
        </authorList>
    </citation>
    <scope>NUCLEOTIDE SEQUENCE [LARGE SCALE GENOMIC DNA]</scope>
    <source>
        <strain evidence="1 2">NCTC8284</strain>
    </source>
</reference>
<name>A0A3S4U8D7_9PAST</name>
<dbReference type="InterPro" id="IPR013783">
    <property type="entry name" value="Ig-like_fold"/>
</dbReference>
<proteinExistence type="predicted"/>
<evidence type="ECO:0000313" key="1">
    <source>
        <dbReference type="EMBL" id="VEH67689.1"/>
    </source>
</evidence>